<proteinExistence type="predicted"/>
<dbReference type="Proteomes" id="UP000553632">
    <property type="component" value="Unassembled WGS sequence"/>
</dbReference>
<sequence length="124" mass="13544">TYDVELPQPGMLGALQNSFVAEPHIKFYAFHYEILDVEGGPVPTSYVYAKKSVNVGFNVSAGIERPVQFGSVGASLHLTLNTVKGNDSRWLLDGVGKTYGVFRASNSHQSEVPEFFGYASRRSA</sequence>
<organism evidence="1 2">
    <name type="scientific">Perkinsus olseni</name>
    <name type="common">Perkinsus atlanticus</name>
    <dbReference type="NCBI Taxonomy" id="32597"/>
    <lineage>
        <taxon>Eukaryota</taxon>
        <taxon>Sar</taxon>
        <taxon>Alveolata</taxon>
        <taxon>Perkinsozoa</taxon>
        <taxon>Perkinsea</taxon>
        <taxon>Perkinsida</taxon>
        <taxon>Perkinsidae</taxon>
        <taxon>Perkinsus</taxon>
    </lineage>
</organism>
<evidence type="ECO:0000313" key="2">
    <source>
        <dbReference type="Proteomes" id="UP000553632"/>
    </source>
</evidence>
<comment type="caution">
    <text evidence="1">The sequence shown here is derived from an EMBL/GenBank/DDBJ whole genome shotgun (WGS) entry which is preliminary data.</text>
</comment>
<evidence type="ECO:0000313" key="1">
    <source>
        <dbReference type="EMBL" id="KAF4743704.1"/>
    </source>
</evidence>
<dbReference type="EMBL" id="JABANO010011304">
    <property type="protein sequence ID" value="KAF4743704.1"/>
    <property type="molecule type" value="Genomic_DNA"/>
</dbReference>
<gene>
    <name evidence="1" type="ORF">FOZ63_013626</name>
</gene>
<protein>
    <submittedName>
        <fullName evidence="1">Uncharacterized protein</fullName>
    </submittedName>
</protein>
<reference evidence="1 2" key="1">
    <citation type="submission" date="2020-04" db="EMBL/GenBank/DDBJ databases">
        <title>Perkinsus olseni comparative genomics.</title>
        <authorList>
            <person name="Bogema D.R."/>
        </authorList>
    </citation>
    <scope>NUCLEOTIDE SEQUENCE [LARGE SCALE GENOMIC DNA]</scope>
    <source>
        <strain evidence="1 2">ATCC PRA-207</strain>
    </source>
</reference>
<accession>A0A7J6TEI3</accession>
<feature type="non-terminal residue" evidence="1">
    <location>
        <position position="124"/>
    </location>
</feature>
<keyword evidence="2" id="KW-1185">Reference proteome</keyword>
<feature type="non-terminal residue" evidence="1">
    <location>
        <position position="1"/>
    </location>
</feature>
<dbReference type="AlphaFoldDB" id="A0A7J6TEI3"/>
<name>A0A7J6TEI3_PEROL</name>